<feature type="compositionally biased region" description="Acidic residues" evidence="7">
    <location>
        <begin position="338"/>
        <end position="352"/>
    </location>
</feature>
<dbReference type="Proteomes" id="UP001318040">
    <property type="component" value="Chromosome 65"/>
</dbReference>
<feature type="domain" description="DUF4470" evidence="8">
    <location>
        <begin position="17"/>
        <end position="124"/>
    </location>
</feature>
<dbReference type="AlphaFoldDB" id="A0AAJ7UFM0"/>
<evidence type="ECO:0000256" key="7">
    <source>
        <dbReference type="SAM" id="MobiDB-lite"/>
    </source>
</evidence>
<evidence type="ECO:0000256" key="2">
    <source>
        <dbReference type="ARBA" id="ARBA00022490"/>
    </source>
</evidence>
<evidence type="ECO:0000313" key="10">
    <source>
        <dbReference type="Proteomes" id="UP001318040"/>
    </source>
</evidence>
<dbReference type="PANTHER" id="PTHR22118">
    <property type="entry name" value="DYNEIN ASSEMBLY FACTOR 3, AXONEMAL"/>
    <property type="match status" value="1"/>
</dbReference>
<dbReference type="CTD" id="352909"/>
<evidence type="ECO:0000313" key="11">
    <source>
        <dbReference type="RefSeq" id="XP_032833883.1"/>
    </source>
</evidence>
<evidence type="ECO:0000259" key="8">
    <source>
        <dbReference type="Pfam" id="PF14737"/>
    </source>
</evidence>
<keyword evidence="2" id="KW-0963">Cytoplasm</keyword>
<evidence type="ECO:0000256" key="4">
    <source>
        <dbReference type="ARBA" id="ARBA00024190"/>
    </source>
</evidence>
<reference evidence="11" key="1">
    <citation type="submission" date="2025-08" db="UniProtKB">
        <authorList>
            <consortium name="RefSeq"/>
        </authorList>
    </citation>
    <scope>IDENTIFICATION</scope>
    <source>
        <tissue evidence="11">Sperm</tissue>
    </source>
</reference>
<dbReference type="RefSeq" id="XP_032833883.1">
    <property type="nucleotide sequence ID" value="XM_032977992.1"/>
</dbReference>
<dbReference type="GO" id="GO:0070286">
    <property type="term" value="P:axonemal dynein complex assembly"/>
    <property type="evidence" value="ECO:0007669"/>
    <property type="project" value="InterPro"/>
</dbReference>
<feature type="compositionally biased region" description="Acidic residues" evidence="7">
    <location>
        <begin position="675"/>
        <end position="689"/>
    </location>
</feature>
<sequence>MAAAAGSAGDGLGWATWWGLSPALDFQMQGHSSSMEGRRSGGPDGLPELHVLVAGASDGRHLLKTVAQARRWPRARLHFYVLESVLELYGRQLLLLTLALEAPQRMGLQEKSELFVELFGNSLLRSHTATYLRQQAQLLVEVVTDMELAARRLPWLDLSALKFKERDRLEGIFAFWRRGEASAFRPERLWDARNRRYLGARYDTRHGAYDWDLAMKLHERGAGVINSREYSRWRERGVAFEAREGVYDVANMTLASDLVVSQRGEKVVARGYWGDIVTGPFVAFGVDTEEPRLLKTANGVHTHTSQDVSLHNLTAAFHELSTGHRYVTPEPAAAPTEAAEEQQEEEVEEGGGDGDKKTEEAKEDEVAEVSTEEVADLTKDEGVDDSKEKNEAVKEGVDKERYDEVVDEVVVGGTPEDGSRQDPDADYISIGDVRVSLLPLNALQTLHQKAKFRKLFNVIYFANSMVHQLTPYLQEVAADKATLIVETVKFVLDINAKAATGYVERVTELAGAAGFAPLGTCDGIQDATARFLLHPQQQQQQQAQEQPQQQDQQQAHQQQEQQKQEQQEQQKHQQHQHDPDTDPESDPDTDPESDPDTDPESDPDTDPESDPDTDPESDPDTDPESDPDADPESDPDADPESDPDTDPESDPDADPESDPDADPESDPDTAPAPESDPDTDPESDPDTDP</sequence>
<name>A0AAJ7UFM0_PETMA</name>
<comment type="subcellular location">
    <subcellularLocation>
        <location evidence="4">Dynein axonemal particle</location>
    </subcellularLocation>
</comment>
<feature type="region of interest" description="Disordered" evidence="7">
    <location>
        <begin position="535"/>
        <end position="689"/>
    </location>
</feature>
<accession>A0AAJ7UFM0</accession>
<keyword evidence="10" id="KW-1185">Reference proteome</keyword>
<feature type="compositionally biased region" description="Acidic residues" evidence="7">
    <location>
        <begin position="581"/>
        <end position="667"/>
    </location>
</feature>
<dbReference type="Pfam" id="PF14737">
    <property type="entry name" value="DUF4470"/>
    <property type="match status" value="1"/>
</dbReference>
<gene>
    <name evidence="11" type="primary">LOC116956402</name>
</gene>
<dbReference type="PANTHER" id="PTHR22118:SF14">
    <property type="entry name" value="DYNEIN AXONEMAL ASSEMBLY FACTOR 3"/>
    <property type="match status" value="1"/>
</dbReference>
<dbReference type="InterPro" id="IPR028235">
    <property type="entry name" value="DNAAF3_C"/>
</dbReference>
<feature type="domain" description="Dynein assembly factor 3 C-terminal" evidence="9">
    <location>
        <begin position="156"/>
        <end position="517"/>
    </location>
</feature>
<feature type="compositionally biased region" description="Basic and acidic residues" evidence="7">
    <location>
        <begin position="562"/>
        <end position="580"/>
    </location>
</feature>
<dbReference type="KEGG" id="pmrn:116956402"/>
<dbReference type="Pfam" id="PF14740">
    <property type="entry name" value="DUF4471"/>
    <property type="match status" value="1"/>
</dbReference>
<evidence type="ECO:0000256" key="3">
    <source>
        <dbReference type="ARBA" id="ARBA00022794"/>
    </source>
</evidence>
<protein>
    <recommendedName>
        <fullName evidence="5">Dynein axonemal assembly factor 3</fullName>
    </recommendedName>
</protein>
<evidence type="ECO:0000256" key="6">
    <source>
        <dbReference type="ARBA" id="ARBA00025165"/>
    </source>
</evidence>
<evidence type="ECO:0000259" key="9">
    <source>
        <dbReference type="Pfam" id="PF14740"/>
    </source>
</evidence>
<keyword evidence="3" id="KW-0970">Cilium biogenesis/degradation</keyword>
<dbReference type="GO" id="GO:0044458">
    <property type="term" value="P:motile cilium assembly"/>
    <property type="evidence" value="ECO:0007669"/>
    <property type="project" value="TreeGrafter"/>
</dbReference>
<dbReference type="InterPro" id="IPR027974">
    <property type="entry name" value="DUF4470"/>
</dbReference>
<feature type="compositionally biased region" description="Low complexity" evidence="7">
    <location>
        <begin position="535"/>
        <end position="561"/>
    </location>
</feature>
<comment type="function">
    <text evidence="6">Required for the assembly of axonemal inner and outer dynein arms. Involved in preassembly of dyneins into complexes before their transport into cilia.</text>
</comment>
<dbReference type="GO" id="GO:0120293">
    <property type="term" value="C:dynein axonemal particle"/>
    <property type="evidence" value="ECO:0007669"/>
    <property type="project" value="UniProtKB-SubCell"/>
</dbReference>
<comment type="similarity">
    <text evidence="1">Belongs to the DNAAF3 family.</text>
</comment>
<evidence type="ECO:0000256" key="1">
    <source>
        <dbReference type="ARBA" id="ARBA00010449"/>
    </source>
</evidence>
<feature type="region of interest" description="Disordered" evidence="7">
    <location>
        <begin position="331"/>
        <end position="396"/>
    </location>
</feature>
<dbReference type="InterPro" id="IPR039304">
    <property type="entry name" value="DNAAF3"/>
</dbReference>
<feature type="compositionally biased region" description="Acidic residues" evidence="7">
    <location>
        <begin position="361"/>
        <end position="375"/>
    </location>
</feature>
<feature type="compositionally biased region" description="Basic and acidic residues" evidence="7">
    <location>
        <begin position="376"/>
        <end position="396"/>
    </location>
</feature>
<organism evidence="10 11">
    <name type="scientific">Petromyzon marinus</name>
    <name type="common">Sea lamprey</name>
    <dbReference type="NCBI Taxonomy" id="7757"/>
    <lineage>
        <taxon>Eukaryota</taxon>
        <taxon>Metazoa</taxon>
        <taxon>Chordata</taxon>
        <taxon>Craniata</taxon>
        <taxon>Vertebrata</taxon>
        <taxon>Cyclostomata</taxon>
        <taxon>Hyperoartia</taxon>
        <taxon>Petromyzontiformes</taxon>
        <taxon>Petromyzontidae</taxon>
        <taxon>Petromyzon</taxon>
    </lineage>
</organism>
<proteinExistence type="inferred from homology"/>
<evidence type="ECO:0000256" key="5">
    <source>
        <dbReference type="ARBA" id="ARBA00024431"/>
    </source>
</evidence>